<dbReference type="PANTHER" id="PTHR23309">
    <property type="entry name" value="3-HYDROXYACYL-COA DEHYROGENASE"/>
    <property type="match status" value="1"/>
</dbReference>
<evidence type="ECO:0000256" key="3">
    <source>
        <dbReference type="ARBA" id="ARBA00023002"/>
    </source>
</evidence>
<name>A0ABY5HGP3_9GAMM</name>
<dbReference type="Gene3D" id="1.10.1040.50">
    <property type="match status" value="1"/>
</dbReference>
<evidence type="ECO:0000256" key="4">
    <source>
        <dbReference type="ARBA" id="ARBA00023140"/>
    </source>
</evidence>
<evidence type="ECO:0000256" key="7">
    <source>
        <dbReference type="ARBA" id="ARBA00023268"/>
    </source>
</evidence>
<keyword evidence="11" id="KW-1185">Reference proteome</keyword>
<dbReference type="SUPFAM" id="SSF52096">
    <property type="entry name" value="ClpP/crotonase"/>
    <property type="match status" value="1"/>
</dbReference>
<protein>
    <submittedName>
        <fullName evidence="10">Enoyl-CoA hydratase/isomerase family protein</fullName>
    </submittedName>
</protein>
<evidence type="ECO:0000313" key="10">
    <source>
        <dbReference type="EMBL" id="UTW11455.1"/>
    </source>
</evidence>
<keyword evidence="6" id="KW-0456">Lyase</keyword>
<keyword evidence="4" id="KW-0576">Peroxisome</keyword>
<keyword evidence="3" id="KW-0560">Oxidoreductase</keyword>
<dbReference type="InterPro" id="IPR013328">
    <property type="entry name" value="6PGD_dom2"/>
</dbReference>
<proteinExistence type="inferred from homology"/>
<evidence type="ECO:0000256" key="2">
    <source>
        <dbReference type="ARBA" id="ARBA00022963"/>
    </source>
</evidence>
<dbReference type="Gene3D" id="1.10.1040.10">
    <property type="entry name" value="N-(1-d-carboxylethyl)-l-norvaline Dehydrogenase, domain 2"/>
    <property type="match status" value="1"/>
</dbReference>
<evidence type="ECO:0000256" key="8">
    <source>
        <dbReference type="RuleBase" id="RU003707"/>
    </source>
</evidence>
<comment type="similarity">
    <text evidence="8">Belongs to the enoyl-CoA hydratase/isomerase family.</text>
</comment>
<dbReference type="PROSITE" id="PS00166">
    <property type="entry name" value="ENOYL_COA_HYDRATASE"/>
    <property type="match status" value="1"/>
</dbReference>
<dbReference type="Proteomes" id="UP001058461">
    <property type="component" value="Chromosome"/>
</dbReference>
<dbReference type="SUPFAM" id="SSF48179">
    <property type="entry name" value="6-phosphogluconate dehydrogenase C-terminal domain-like"/>
    <property type="match status" value="1"/>
</dbReference>
<dbReference type="InterPro" id="IPR029045">
    <property type="entry name" value="ClpP/crotonase-like_dom_sf"/>
</dbReference>
<keyword evidence="7" id="KW-0511">Multifunctional enzyme</keyword>
<dbReference type="Pfam" id="PF00725">
    <property type="entry name" value="3HCDH"/>
    <property type="match status" value="1"/>
</dbReference>
<comment type="subcellular location">
    <subcellularLocation>
        <location evidence="1">Peroxisome</location>
    </subcellularLocation>
</comment>
<keyword evidence="2" id="KW-0443">Lipid metabolism</keyword>
<dbReference type="EMBL" id="CP073347">
    <property type="protein sequence ID" value="UTW11455.1"/>
    <property type="molecule type" value="Genomic_DNA"/>
</dbReference>
<evidence type="ECO:0000313" key="11">
    <source>
        <dbReference type="Proteomes" id="UP001058461"/>
    </source>
</evidence>
<feature type="domain" description="3-hydroxyacyl-CoA dehydrogenase C-terminal" evidence="9">
    <location>
        <begin position="366"/>
        <end position="450"/>
    </location>
</feature>
<dbReference type="InterPro" id="IPR006108">
    <property type="entry name" value="3HC_DH_C"/>
</dbReference>
<dbReference type="Pfam" id="PF00378">
    <property type="entry name" value="ECH_1"/>
    <property type="match status" value="1"/>
</dbReference>
<dbReference type="RefSeq" id="WP_255853493.1">
    <property type="nucleotide sequence ID" value="NZ_CP073347.1"/>
</dbReference>
<dbReference type="InterPro" id="IPR008927">
    <property type="entry name" value="6-PGluconate_DH-like_C_sf"/>
</dbReference>
<dbReference type="Gene3D" id="3.90.226.10">
    <property type="entry name" value="2-enoyl-CoA Hydratase, Chain A, domain 1"/>
    <property type="match status" value="1"/>
</dbReference>
<keyword evidence="5" id="KW-0413">Isomerase</keyword>
<sequence length="459" mass="48936">MSQSVVVTRVGEICLVRVDNPPVNALGQELRAGLLEAFDAAEADPAIRALVLLCAGKTFIAGADIKEFGKPPQPPLLPDLIGRLEGGRKPSVAVIHGSALGGGLELALGCHYRIARTDARLGLPEVRLGLLPGAGGTQRLPRLAGVAVALEMIVGGEPISAAEALQYGIVDELFDGDLESAGLAFARSLLARNAGPRRSGEQCAHLDTAVEPQALLEAKRLEVQQRMPGLYSPQRCIDAIEAAVCLPLAEGLRRERELFLQCMASPQRAALIHRFMAERRYARQLDDSGQVSAAAVGQRLAQRYRQELEQLAAEGVDAGQLDAALAAFDMAIGPLRVAAQDCVGQDTADNIDASNGTLVLGEGCLLERPLLALINEGTQLLAEAVVHRPADIDAILTKDFGFAPQRGGPMFCADQLGLGRVLEHIQYWQRRLGEHWAPAPLLQQLVADGRSFADLNGQN</sequence>
<keyword evidence="2" id="KW-0442">Lipid degradation</keyword>
<organism evidence="10 11">
    <name type="scientific">Marinobacterium rhizophilum</name>
    <dbReference type="NCBI Taxonomy" id="420402"/>
    <lineage>
        <taxon>Bacteria</taxon>
        <taxon>Pseudomonadati</taxon>
        <taxon>Pseudomonadota</taxon>
        <taxon>Gammaproteobacteria</taxon>
        <taxon>Oceanospirillales</taxon>
        <taxon>Oceanospirillaceae</taxon>
        <taxon>Marinobacterium</taxon>
    </lineage>
</organism>
<evidence type="ECO:0000256" key="5">
    <source>
        <dbReference type="ARBA" id="ARBA00023235"/>
    </source>
</evidence>
<evidence type="ECO:0000256" key="1">
    <source>
        <dbReference type="ARBA" id="ARBA00004275"/>
    </source>
</evidence>
<dbReference type="InterPro" id="IPR001753">
    <property type="entry name" value="Enoyl-CoA_hydra/iso"/>
</dbReference>
<evidence type="ECO:0000259" key="9">
    <source>
        <dbReference type="Pfam" id="PF00725"/>
    </source>
</evidence>
<reference evidence="10" key="1">
    <citation type="submission" date="2021-04" db="EMBL/GenBank/DDBJ databases">
        <title>Oceanospirillales bacteria with DddD are important DMSP degraders in coastal seawater.</title>
        <authorList>
            <person name="Liu J."/>
        </authorList>
    </citation>
    <scope>NUCLEOTIDE SEQUENCE</scope>
    <source>
        <strain evidence="10">D13-1</strain>
    </source>
</reference>
<accession>A0ABY5HGP3</accession>
<gene>
    <name evidence="10" type="ORF">KDW95_19690</name>
</gene>
<dbReference type="InterPro" id="IPR018376">
    <property type="entry name" value="Enoyl-CoA_hyd/isom_CS"/>
</dbReference>
<evidence type="ECO:0000256" key="6">
    <source>
        <dbReference type="ARBA" id="ARBA00023239"/>
    </source>
</evidence>
<dbReference type="CDD" id="cd06558">
    <property type="entry name" value="crotonase-like"/>
    <property type="match status" value="1"/>
</dbReference>